<dbReference type="InterPro" id="IPR010432">
    <property type="entry name" value="RDD"/>
</dbReference>
<reference evidence="8 9" key="1">
    <citation type="submission" date="2018-11" db="EMBL/GenBank/DDBJ databases">
        <title>Genome sequencing of Paenibacillus lentus DSM25539(T).</title>
        <authorList>
            <person name="Kook J.-K."/>
            <person name="Park S.-N."/>
            <person name="Lim Y.K."/>
        </authorList>
    </citation>
    <scope>NUCLEOTIDE SEQUENCE [LARGE SCALE GENOMIC DNA]</scope>
    <source>
        <strain evidence="8 9">DSM 25539</strain>
    </source>
</reference>
<evidence type="ECO:0000259" key="7">
    <source>
        <dbReference type="Pfam" id="PF06271"/>
    </source>
</evidence>
<organism evidence="8 9">
    <name type="scientific">Paenibacillus lentus</name>
    <dbReference type="NCBI Taxonomy" id="1338368"/>
    <lineage>
        <taxon>Bacteria</taxon>
        <taxon>Bacillati</taxon>
        <taxon>Bacillota</taxon>
        <taxon>Bacilli</taxon>
        <taxon>Bacillales</taxon>
        <taxon>Paenibacillaceae</taxon>
        <taxon>Paenibacillus</taxon>
    </lineage>
</organism>
<keyword evidence="5 6" id="KW-0472">Membrane</keyword>
<dbReference type="InterPro" id="IPR051791">
    <property type="entry name" value="Pra-immunoreactive"/>
</dbReference>
<feature type="domain" description="RDD" evidence="7">
    <location>
        <begin position="10"/>
        <end position="130"/>
    </location>
</feature>
<evidence type="ECO:0000256" key="5">
    <source>
        <dbReference type="ARBA" id="ARBA00023136"/>
    </source>
</evidence>
<name>A0A3Q8S925_9BACL</name>
<keyword evidence="2" id="KW-1003">Cell membrane</keyword>
<evidence type="ECO:0000256" key="6">
    <source>
        <dbReference type="SAM" id="Phobius"/>
    </source>
</evidence>
<evidence type="ECO:0000256" key="1">
    <source>
        <dbReference type="ARBA" id="ARBA00004651"/>
    </source>
</evidence>
<feature type="transmembrane region" description="Helical" evidence="6">
    <location>
        <begin position="38"/>
        <end position="61"/>
    </location>
</feature>
<feature type="transmembrane region" description="Helical" evidence="6">
    <location>
        <begin position="151"/>
        <end position="171"/>
    </location>
</feature>
<keyword evidence="3 6" id="KW-0812">Transmembrane</keyword>
<protein>
    <submittedName>
        <fullName evidence="8">RDD family protein</fullName>
    </submittedName>
</protein>
<gene>
    <name evidence="8" type="ORF">EIM92_02850</name>
</gene>
<dbReference type="Gene3D" id="3.40.1000.10">
    <property type="entry name" value="Mog1/PsbP, alpha/beta/alpha sandwich"/>
    <property type="match status" value="1"/>
</dbReference>
<accession>A0A3Q8S925</accession>
<evidence type="ECO:0000313" key="8">
    <source>
        <dbReference type="EMBL" id="AZK45269.1"/>
    </source>
</evidence>
<keyword evidence="4 6" id="KW-1133">Transmembrane helix</keyword>
<evidence type="ECO:0000256" key="4">
    <source>
        <dbReference type="ARBA" id="ARBA00022989"/>
    </source>
</evidence>
<sequence>MPSNRPVFMLFRRIGATLLDYLLFAVLIRSALDIDRLVIIRGVFSAHLCIVVLILSYYVLLEGLIGSTFGKWVMRIRVVDQDGAAPGLLKAFIRTLFRVMDSNPLLLAGLPAALGIVMTERRQRLGDLAARTYVVSAGQMPSNKVNRGREAVAVTFAVMPILLAMMLPLVVRVNPPSEGERRSKETSYSDEKIHISHNGKFKITTSPDWLFDPNLDNQAEISLSNRFSNKYLALFSEPKKRFKRGSTLEQYQKYAEQSFAAGLAHSPIYKPRSLFINGHPAYQFAVEQEVNGMKVAYIVTTIETKLYYHWITVWTDAAKYREYQQELHSVISTFDNFTT</sequence>
<dbReference type="Pfam" id="PF06271">
    <property type="entry name" value="RDD"/>
    <property type="match status" value="1"/>
</dbReference>
<dbReference type="OrthoDB" id="9793824at2"/>
<evidence type="ECO:0000313" key="9">
    <source>
        <dbReference type="Proteomes" id="UP000273145"/>
    </source>
</evidence>
<proteinExistence type="predicted"/>
<dbReference type="AlphaFoldDB" id="A0A3Q8S925"/>
<keyword evidence="9" id="KW-1185">Reference proteome</keyword>
<feature type="transmembrane region" description="Helical" evidence="6">
    <location>
        <begin position="12"/>
        <end position="32"/>
    </location>
</feature>
<dbReference type="Proteomes" id="UP000273145">
    <property type="component" value="Chromosome"/>
</dbReference>
<dbReference type="EMBL" id="CP034248">
    <property type="protein sequence ID" value="AZK45269.1"/>
    <property type="molecule type" value="Genomic_DNA"/>
</dbReference>
<evidence type="ECO:0000256" key="3">
    <source>
        <dbReference type="ARBA" id="ARBA00022692"/>
    </source>
</evidence>
<dbReference type="GO" id="GO:0005886">
    <property type="term" value="C:plasma membrane"/>
    <property type="evidence" value="ECO:0007669"/>
    <property type="project" value="UniProtKB-SubCell"/>
</dbReference>
<dbReference type="PANTHER" id="PTHR36115">
    <property type="entry name" value="PROLINE-RICH ANTIGEN HOMOLOG-RELATED"/>
    <property type="match status" value="1"/>
</dbReference>
<comment type="subcellular location">
    <subcellularLocation>
        <location evidence="1">Cell membrane</location>
        <topology evidence="1">Multi-pass membrane protein</topology>
    </subcellularLocation>
</comment>
<evidence type="ECO:0000256" key="2">
    <source>
        <dbReference type="ARBA" id="ARBA00022475"/>
    </source>
</evidence>
<dbReference type="KEGG" id="plen:EIM92_02850"/>